<keyword evidence="2" id="KW-1003">Cell membrane</keyword>
<organism evidence="8 9">
    <name type="scientific">Marchantia polymorpha</name>
    <name type="common">Common liverwort</name>
    <name type="synonym">Marchantia aquatica</name>
    <dbReference type="NCBI Taxonomy" id="3197"/>
    <lineage>
        <taxon>Eukaryota</taxon>
        <taxon>Viridiplantae</taxon>
        <taxon>Streptophyta</taxon>
        <taxon>Embryophyta</taxon>
        <taxon>Marchantiophyta</taxon>
        <taxon>Marchantiopsida</taxon>
        <taxon>Marchantiidae</taxon>
        <taxon>Marchantiales</taxon>
        <taxon>Marchantiaceae</taxon>
        <taxon>Marchantia</taxon>
    </lineage>
</organism>
<reference evidence="9" key="1">
    <citation type="journal article" date="2017" name="Cell">
        <title>Insights into land plant evolution garnered from the Marchantia polymorpha genome.</title>
        <authorList>
            <person name="Bowman J.L."/>
            <person name="Kohchi T."/>
            <person name="Yamato K.T."/>
            <person name="Jenkins J."/>
            <person name="Shu S."/>
            <person name="Ishizaki K."/>
            <person name="Yamaoka S."/>
            <person name="Nishihama R."/>
            <person name="Nakamura Y."/>
            <person name="Berger F."/>
            <person name="Adam C."/>
            <person name="Aki S.S."/>
            <person name="Althoff F."/>
            <person name="Araki T."/>
            <person name="Arteaga-Vazquez M.A."/>
            <person name="Balasubrmanian S."/>
            <person name="Barry K."/>
            <person name="Bauer D."/>
            <person name="Boehm C.R."/>
            <person name="Briginshaw L."/>
            <person name="Caballero-Perez J."/>
            <person name="Catarino B."/>
            <person name="Chen F."/>
            <person name="Chiyoda S."/>
            <person name="Chovatia M."/>
            <person name="Davies K.M."/>
            <person name="Delmans M."/>
            <person name="Demura T."/>
            <person name="Dierschke T."/>
            <person name="Dolan L."/>
            <person name="Dorantes-Acosta A.E."/>
            <person name="Eklund D.M."/>
            <person name="Florent S.N."/>
            <person name="Flores-Sandoval E."/>
            <person name="Fujiyama A."/>
            <person name="Fukuzawa H."/>
            <person name="Galik B."/>
            <person name="Grimanelli D."/>
            <person name="Grimwood J."/>
            <person name="Grossniklaus U."/>
            <person name="Hamada T."/>
            <person name="Haseloff J."/>
            <person name="Hetherington A.J."/>
            <person name="Higo A."/>
            <person name="Hirakawa Y."/>
            <person name="Hundley H.N."/>
            <person name="Ikeda Y."/>
            <person name="Inoue K."/>
            <person name="Inoue S.I."/>
            <person name="Ishida S."/>
            <person name="Jia Q."/>
            <person name="Kakita M."/>
            <person name="Kanazawa T."/>
            <person name="Kawai Y."/>
            <person name="Kawashima T."/>
            <person name="Kennedy M."/>
            <person name="Kinose K."/>
            <person name="Kinoshita T."/>
            <person name="Kohara Y."/>
            <person name="Koide E."/>
            <person name="Komatsu K."/>
            <person name="Kopischke S."/>
            <person name="Kubo M."/>
            <person name="Kyozuka J."/>
            <person name="Lagercrantz U."/>
            <person name="Lin S.S."/>
            <person name="Lindquist E."/>
            <person name="Lipzen A.M."/>
            <person name="Lu C.W."/>
            <person name="De Luna E."/>
            <person name="Martienssen R.A."/>
            <person name="Minamino N."/>
            <person name="Mizutani M."/>
            <person name="Mizutani M."/>
            <person name="Mochizuki N."/>
            <person name="Monte I."/>
            <person name="Mosher R."/>
            <person name="Nagasaki H."/>
            <person name="Nakagami H."/>
            <person name="Naramoto S."/>
            <person name="Nishitani K."/>
            <person name="Ohtani M."/>
            <person name="Okamoto T."/>
            <person name="Okumura M."/>
            <person name="Phillips J."/>
            <person name="Pollak B."/>
            <person name="Reinders A."/>
            <person name="Rovekamp M."/>
            <person name="Sano R."/>
            <person name="Sawa S."/>
            <person name="Schmid M.W."/>
            <person name="Shirakawa M."/>
            <person name="Solano R."/>
            <person name="Spunde A."/>
            <person name="Suetsugu N."/>
            <person name="Sugano S."/>
            <person name="Sugiyama A."/>
            <person name="Sun R."/>
            <person name="Suzuki Y."/>
            <person name="Takenaka M."/>
            <person name="Takezawa D."/>
            <person name="Tomogane H."/>
            <person name="Tsuzuki M."/>
            <person name="Ueda T."/>
            <person name="Umeda M."/>
            <person name="Ward J.M."/>
            <person name="Watanabe Y."/>
            <person name="Yazaki K."/>
            <person name="Yokoyama R."/>
            <person name="Yoshitake Y."/>
            <person name="Yotsui I."/>
            <person name="Zachgo S."/>
            <person name="Schmutz J."/>
        </authorList>
    </citation>
    <scope>NUCLEOTIDE SEQUENCE [LARGE SCALE GENOMIC DNA]</scope>
    <source>
        <strain evidence="9">Tak-1</strain>
    </source>
</reference>
<dbReference type="PANTHER" id="PTHR30353:SF0">
    <property type="entry name" value="TRANSMEMBRANE PROTEIN"/>
    <property type="match status" value="1"/>
</dbReference>
<proteinExistence type="predicted"/>
<comment type="subcellular location">
    <subcellularLocation>
        <location evidence="1">Cell membrane</location>
        <topology evidence="1">Multi-pass membrane protein</topology>
    </subcellularLocation>
</comment>
<protein>
    <recommendedName>
        <fullName evidence="7">VTT domain-containing protein</fullName>
    </recommendedName>
</protein>
<feature type="transmembrane region" description="Helical" evidence="6">
    <location>
        <begin position="371"/>
        <end position="393"/>
    </location>
</feature>
<dbReference type="PANTHER" id="PTHR30353">
    <property type="entry name" value="INNER MEMBRANE PROTEIN DEDA-RELATED"/>
    <property type="match status" value="1"/>
</dbReference>
<name>A0A2R6WJ82_MARPO</name>
<dbReference type="InterPro" id="IPR032816">
    <property type="entry name" value="VTT_dom"/>
</dbReference>
<keyword evidence="3 6" id="KW-0812">Transmembrane</keyword>
<dbReference type="EMBL" id="KZ772757">
    <property type="protein sequence ID" value="PTQ33889.1"/>
    <property type="molecule type" value="Genomic_DNA"/>
</dbReference>
<feature type="transmembrane region" description="Helical" evidence="6">
    <location>
        <begin position="235"/>
        <end position="255"/>
    </location>
</feature>
<accession>A0A2R6WJ82</accession>
<gene>
    <name evidence="8" type="ORF">MARPO_0085s0093</name>
</gene>
<dbReference type="Pfam" id="PF09335">
    <property type="entry name" value="VTT_dom"/>
    <property type="match status" value="1"/>
</dbReference>
<keyword evidence="9" id="KW-1185">Reference proteome</keyword>
<evidence type="ECO:0000256" key="6">
    <source>
        <dbReference type="SAM" id="Phobius"/>
    </source>
</evidence>
<evidence type="ECO:0000259" key="7">
    <source>
        <dbReference type="Pfam" id="PF09335"/>
    </source>
</evidence>
<dbReference type="GO" id="GO:0005886">
    <property type="term" value="C:plasma membrane"/>
    <property type="evidence" value="ECO:0007669"/>
    <property type="project" value="UniProtKB-SubCell"/>
</dbReference>
<feature type="domain" description="VTT" evidence="7">
    <location>
        <begin position="286"/>
        <end position="390"/>
    </location>
</feature>
<sequence>MPVSSTASSSSSEYALVCRLAAPGIRTSSSARASRSRETLSSGCCCHRSCCSVSSIDASSAPMALSASPSASCVSGEGRVIPNLLRFGPRSRISAHFSSVCTSSSLRVGSLRHAQLPSHHSWPALGGTRSRKAAGVKDKGLKRVLCSLEGTPGDLEPSTSSGSSSGPGPYVKWILVAAVVVAAGVALYMKMDSGALTSVVSDPGPVVQASPDAAASFNIKLPGFSLSLGERTPGWIYFVLLMAAGFGLFVSEEALNVWIGASLARCLTYTSREAFLSSLSANAPHIISTLVWVYWGVCISDLVPFYAGKLAANTGDQVREKLGVSKEKYDKVRANVQRYGNLIGFVERFSVGIRNPTAFLAGVAGISPIKFFVGVCFGGLITFPIQLSIGFALRENPVAALAGVAAIVGAWTVFPYAAAGIVSLYYFLTRSTKKSA</sequence>
<keyword evidence="5 6" id="KW-0472">Membrane</keyword>
<feature type="transmembrane region" description="Helical" evidence="6">
    <location>
        <begin position="170"/>
        <end position="189"/>
    </location>
</feature>
<evidence type="ECO:0000256" key="4">
    <source>
        <dbReference type="ARBA" id="ARBA00022989"/>
    </source>
</evidence>
<evidence type="ECO:0000256" key="5">
    <source>
        <dbReference type="ARBA" id="ARBA00023136"/>
    </source>
</evidence>
<evidence type="ECO:0000256" key="1">
    <source>
        <dbReference type="ARBA" id="ARBA00004651"/>
    </source>
</evidence>
<evidence type="ECO:0000313" key="9">
    <source>
        <dbReference type="Proteomes" id="UP000244005"/>
    </source>
</evidence>
<evidence type="ECO:0000256" key="3">
    <source>
        <dbReference type="ARBA" id="ARBA00022692"/>
    </source>
</evidence>
<evidence type="ECO:0000256" key="2">
    <source>
        <dbReference type="ARBA" id="ARBA00022475"/>
    </source>
</evidence>
<evidence type="ECO:0000313" key="8">
    <source>
        <dbReference type="EMBL" id="PTQ33889.1"/>
    </source>
</evidence>
<keyword evidence="4 6" id="KW-1133">Transmembrane helix</keyword>
<dbReference type="InterPro" id="IPR032818">
    <property type="entry name" value="DedA-like"/>
</dbReference>
<dbReference type="Proteomes" id="UP000244005">
    <property type="component" value="Unassembled WGS sequence"/>
</dbReference>
<feature type="transmembrane region" description="Helical" evidence="6">
    <location>
        <begin position="399"/>
        <end position="428"/>
    </location>
</feature>
<dbReference type="AlphaFoldDB" id="A0A2R6WJ82"/>
<dbReference type="OrthoDB" id="566028at2759"/>